<evidence type="ECO:0000313" key="2">
    <source>
        <dbReference type="Proteomes" id="UP000075880"/>
    </source>
</evidence>
<organism evidence="1 2">
    <name type="scientific">Anopheles atroparvus</name>
    <name type="common">European mosquito</name>
    <dbReference type="NCBI Taxonomy" id="41427"/>
    <lineage>
        <taxon>Eukaryota</taxon>
        <taxon>Metazoa</taxon>
        <taxon>Ecdysozoa</taxon>
        <taxon>Arthropoda</taxon>
        <taxon>Hexapoda</taxon>
        <taxon>Insecta</taxon>
        <taxon>Pterygota</taxon>
        <taxon>Neoptera</taxon>
        <taxon>Endopterygota</taxon>
        <taxon>Diptera</taxon>
        <taxon>Nematocera</taxon>
        <taxon>Culicoidea</taxon>
        <taxon>Culicidae</taxon>
        <taxon>Anophelinae</taxon>
        <taxon>Anopheles</taxon>
    </lineage>
</organism>
<protein>
    <submittedName>
        <fullName evidence="1">Uncharacterized protein</fullName>
    </submittedName>
</protein>
<evidence type="ECO:0000313" key="1">
    <source>
        <dbReference type="EnsemblMetazoa" id="ENSAATROPP010637"/>
    </source>
</evidence>
<dbReference type="Proteomes" id="UP000075880">
    <property type="component" value="Unassembled WGS sequence"/>
</dbReference>
<proteinExistence type="predicted"/>
<sequence length="81" mass="9056">MQAHQPAGRTEPRPWARKDGLKKYCLLPRSTCAICFSFAHGSHSAVTNTKRPACTVVGKSARIMERRRLFILPSYSPLIVS</sequence>
<dbReference type="AlphaFoldDB" id="A0AAG5DHE1"/>
<name>A0AAG5DHE1_ANOAO</name>
<dbReference type="EnsemblMetazoa" id="ENSAATROPT011748">
    <property type="protein sequence ID" value="ENSAATROPP010637"/>
    <property type="gene ID" value="ENSAATROPG009570"/>
</dbReference>
<accession>A0AAG5DHE1</accession>
<reference evidence="1" key="1">
    <citation type="submission" date="2024-04" db="UniProtKB">
        <authorList>
            <consortium name="EnsemblMetazoa"/>
        </authorList>
    </citation>
    <scope>IDENTIFICATION</scope>
    <source>
        <strain evidence="1">EBRO</strain>
    </source>
</reference>
<keyword evidence="2" id="KW-1185">Reference proteome</keyword>